<dbReference type="AlphaFoldDB" id="A0A1V4QEC0"/>
<gene>
    <name evidence="3" type="ORF">BXT86_05185</name>
</gene>
<feature type="transmembrane region" description="Helical" evidence="1">
    <location>
        <begin position="70"/>
        <end position="91"/>
    </location>
</feature>
<dbReference type="Proteomes" id="UP000191663">
    <property type="component" value="Unassembled WGS sequence"/>
</dbReference>
<evidence type="ECO:0000313" key="3">
    <source>
        <dbReference type="EMBL" id="OPX17684.1"/>
    </source>
</evidence>
<feature type="transmembrane region" description="Helical" evidence="1">
    <location>
        <begin position="45"/>
        <end position="63"/>
    </location>
</feature>
<reference evidence="4" key="1">
    <citation type="submission" date="2017-01" db="EMBL/GenBank/DDBJ databases">
        <title>Novel pathways for hydrocarbon cycling and metabolic interdependencies in hydrothermal sediment communities.</title>
        <authorList>
            <person name="Dombrowski N."/>
            <person name="Seitz K."/>
            <person name="Teske A."/>
            <person name="Baker B."/>
        </authorList>
    </citation>
    <scope>NUCLEOTIDE SEQUENCE [LARGE SCALE GENOMIC DNA]</scope>
</reference>
<feature type="domain" description="EamA" evidence="2">
    <location>
        <begin position="45"/>
        <end position="114"/>
    </location>
</feature>
<evidence type="ECO:0000256" key="1">
    <source>
        <dbReference type="SAM" id="Phobius"/>
    </source>
</evidence>
<sequence>MMTNYKSILLFLLAAFMGALGQYLYKTGAEQSSGNLILLVSNFRVLLGILCYLIIMVLFLFAFKLGGALTVLYPVYATTFIWALLIGFFFLGEKVTLVQIIGVLLIVLGVYLIAR</sequence>
<evidence type="ECO:0000313" key="4">
    <source>
        <dbReference type="Proteomes" id="UP000191663"/>
    </source>
</evidence>
<proteinExistence type="predicted"/>
<dbReference type="GO" id="GO:0016020">
    <property type="term" value="C:membrane"/>
    <property type="evidence" value="ECO:0007669"/>
    <property type="project" value="InterPro"/>
</dbReference>
<comment type="caution">
    <text evidence="3">The sequence shown here is derived from an EMBL/GenBank/DDBJ whole genome shotgun (WGS) entry which is preliminary data.</text>
</comment>
<keyword evidence="1" id="KW-1133">Transmembrane helix</keyword>
<keyword evidence="1" id="KW-0472">Membrane</keyword>
<dbReference type="Gene3D" id="1.10.3730.20">
    <property type="match status" value="1"/>
</dbReference>
<dbReference type="InterPro" id="IPR000620">
    <property type="entry name" value="EamA_dom"/>
</dbReference>
<dbReference type="SUPFAM" id="SSF103481">
    <property type="entry name" value="Multidrug resistance efflux transporter EmrE"/>
    <property type="match status" value="1"/>
</dbReference>
<name>A0A1V4QEC0_UNCW3</name>
<dbReference type="Pfam" id="PF00892">
    <property type="entry name" value="EamA"/>
    <property type="match status" value="1"/>
</dbReference>
<dbReference type="InterPro" id="IPR037185">
    <property type="entry name" value="EmrE-like"/>
</dbReference>
<accession>A0A1V4QEC0</accession>
<keyword evidence="1" id="KW-0812">Transmembrane</keyword>
<organism evidence="3 4">
    <name type="scientific">candidate division WOR-3 bacterium 4484_100</name>
    <dbReference type="NCBI Taxonomy" id="1936077"/>
    <lineage>
        <taxon>Bacteria</taxon>
        <taxon>Bacteria division WOR-3</taxon>
    </lineage>
</organism>
<evidence type="ECO:0000259" key="2">
    <source>
        <dbReference type="Pfam" id="PF00892"/>
    </source>
</evidence>
<dbReference type="EMBL" id="MUKB01000090">
    <property type="protein sequence ID" value="OPX17684.1"/>
    <property type="molecule type" value="Genomic_DNA"/>
</dbReference>
<feature type="transmembrane region" description="Helical" evidence="1">
    <location>
        <begin position="97"/>
        <end position="114"/>
    </location>
</feature>
<protein>
    <recommendedName>
        <fullName evidence="2">EamA domain-containing protein</fullName>
    </recommendedName>
</protein>